<evidence type="ECO:0000256" key="1">
    <source>
        <dbReference type="SAM" id="MobiDB-lite"/>
    </source>
</evidence>
<accession>A0ABV0Y7U4</accession>
<sequence length="141" mass="16312">MTRETNRVEIKVTELFTNHRMLQCFRCVSDQSVAEVNKANQVVFSQASEDHLFISRGYKAAADNRTSNSVCAEHMSVRYTAEDAVELIFSDVQQDNSDSEEEVQDVSEEEERNTTQNMMNHLQKKKTLKLKERLSFQKMAK</sequence>
<reference evidence="2 3" key="1">
    <citation type="submission" date="2021-06" db="EMBL/GenBank/DDBJ databases">
        <authorList>
            <person name="Palmer J.M."/>
        </authorList>
    </citation>
    <scope>NUCLEOTIDE SEQUENCE [LARGE SCALE GENOMIC DNA]</scope>
    <source>
        <strain evidence="2 3">AS_MEX2019</strain>
        <tissue evidence="2">Muscle</tissue>
    </source>
</reference>
<organism evidence="2 3">
    <name type="scientific">Ameca splendens</name>
    <dbReference type="NCBI Taxonomy" id="208324"/>
    <lineage>
        <taxon>Eukaryota</taxon>
        <taxon>Metazoa</taxon>
        <taxon>Chordata</taxon>
        <taxon>Craniata</taxon>
        <taxon>Vertebrata</taxon>
        <taxon>Euteleostomi</taxon>
        <taxon>Actinopterygii</taxon>
        <taxon>Neopterygii</taxon>
        <taxon>Teleostei</taxon>
        <taxon>Neoteleostei</taxon>
        <taxon>Acanthomorphata</taxon>
        <taxon>Ovalentaria</taxon>
        <taxon>Atherinomorphae</taxon>
        <taxon>Cyprinodontiformes</taxon>
        <taxon>Goodeidae</taxon>
        <taxon>Ameca</taxon>
    </lineage>
</organism>
<proteinExistence type="predicted"/>
<feature type="compositionally biased region" description="Acidic residues" evidence="1">
    <location>
        <begin position="97"/>
        <end position="111"/>
    </location>
</feature>
<dbReference type="Proteomes" id="UP001469553">
    <property type="component" value="Unassembled WGS sequence"/>
</dbReference>
<dbReference type="EMBL" id="JAHRIP010025282">
    <property type="protein sequence ID" value="MEQ2289869.1"/>
    <property type="molecule type" value="Genomic_DNA"/>
</dbReference>
<comment type="caution">
    <text evidence="2">The sequence shown here is derived from an EMBL/GenBank/DDBJ whole genome shotgun (WGS) entry which is preliminary data.</text>
</comment>
<protein>
    <submittedName>
        <fullName evidence="2">Uncharacterized protein</fullName>
    </submittedName>
</protein>
<keyword evidence="3" id="KW-1185">Reference proteome</keyword>
<gene>
    <name evidence="2" type="ORF">AMECASPLE_037642</name>
</gene>
<feature type="region of interest" description="Disordered" evidence="1">
    <location>
        <begin position="93"/>
        <end position="124"/>
    </location>
</feature>
<evidence type="ECO:0000313" key="2">
    <source>
        <dbReference type="EMBL" id="MEQ2289869.1"/>
    </source>
</evidence>
<name>A0ABV0Y7U4_9TELE</name>
<evidence type="ECO:0000313" key="3">
    <source>
        <dbReference type="Proteomes" id="UP001469553"/>
    </source>
</evidence>